<evidence type="ECO:0000256" key="6">
    <source>
        <dbReference type="ARBA" id="ARBA00022692"/>
    </source>
</evidence>
<dbReference type="GO" id="GO:0031965">
    <property type="term" value="C:nuclear membrane"/>
    <property type="evidence" value="ECO:0007669"/>
    <property type="project" value="UniProtKB-SubCell"/>
</dbReference>
<dbReference type="AlphaFoldDB" id="A0A9P6WCS6"/>
<evidence type="ECO:0000256" key="4">
    <source>
        <dbReference type="ARBA" id="ARBA00011335"/>
    </source>
</evidence>
<dbReference type="OrthoDB" id="17098at2759"/>
<keyword evidence="13" id="KW-1185">Reference proteome</keyword>
<dbReference type="PANTHER" id="PTHR12154:SF4">
    <property type="entry name" value="UDP-N-ACETYLGLUCOSAMINE TRANSFERASE SUBUNIT ALG14 HOMOLOG"/>
    <property type="match status" value="1"/>
</dbReference>
<organism evidence="12 13">
    <name type="scientific">Maudiozyma exigua</name>
    <name type="common">Yeast</name>
    <name type="synonym">Kazachstania exigua</name>
    <dbReference type="NCBI Taxonomy" id="34358"/>
    <lineage>
        <taxon>Eukaryota</taxon>
        <taxon>Fungi</taxon>
        <taxon>Dikarya</taxon>
        <taxon>Ascomycota</taxon>
        <taxon>Saccharomycotina</taxon>
        <taxon>Saccharomycetes</taxon>
        <taxon>Saccharomycetales</taxon>
        <taxon>Saccharomycetaceae</taxon>
        <taxon>Maudiozyma</taxon>
    </lineage>
</organism>
<keyword evidence="6 11" id="KW-0812">Transmembrane</keyword>
<evidence type="ECO:0000256" key="11">
    <source>
        <dbReference type="RuleBase" id="RU362127"/>
    </source>
</evidence>
<evidence type="ECO:0000256" key="1">
    <source>
        <dbReference type="ARBA" id="ARBA00004389"/>
    </source>
</evidence>
<dbReference type="Proteomes" id="UP000750334">
    <property type="component" value="Unassembled WGS sequence"/>
</dbReference>
<dbReference type="GO" id="GO:0006488">
    <property type="term" value="P:dolichol-linked oligosaccharide biosynthetic process"/>
    <property type="evidence" value="ECO:0007669"/>
    <property type="project" value="InterPro"/>
</dbReference>
<evidence type="ECO:0000256" key="3">
    <source>
        <dbReference type="ARBA" id="ARBA00009731"/>
    </source>
</evidence>
<comment type="subcellular location">
    <subcellularLocation>
        <location evidence="1 11">Endoplasmic reticulum membrane</location>
        <topology evidence="1 11">Single-pass membrane protein</topology>
    </subcellularLocation>
    <subcellularLocation>
        <location evidence="2">Nucleus membrane</location>
        <topology evidence="2">Single-pass membrane protein</topology>
    </subcellularLocation>
</comment>
<evidence type="ECO:0000313" key="13">
    <source>
        <dbReference type="Proteomes" id="UP000750334"/>
    </source>
</evidence>
<comment type="caution">
    <text evidence="12">The sequence shown here is derived from an EMBL/GenBank/DDBJ whole genome shotgun (WGS) entry which is preliminary data.</text>
</comment>
<keyword evidence="8 11" id="KW-1133">Transmembrane helix</keyword>
<dbReference type="GO" id="GO:0004577">
    <property type="term" value="F:N-acetylglucosaminyldiphosphodolichol N-acetylglucosaminyltransferase activity"/>
    <property type="evidence" value="ECO:0007669"/>
    <property type="project" value="TreeGrafter"/>
</dbReference>
<dbReference type="PANTHER" id="PTHR12154">
    <property type="entry name" value="GLYCOSYL TRANSFERASE-RELATED"/>
    <property type="match status" value="1"/>
</dbReference>
<dbReference type="Pfam" id="PF08660">
    <property type="entry name" value="Alg14"/>
    <property type="match status" value="1"/>
</dbReference>
<accession>A0A9P6WCS6</accession>
<comment type="similarity">
    <text evidence="3 11">Belongs to the ALG14 family.</text>
</comment>
<protein>
    <recommendedName>
        <fullName evidence="5 11">UDP-N-acetylglucosamine transferase subunit ALG14</fullName>
    </recommendedName>
    <alternativeName>
        <fullName evidence="10 11">Asparagine-linked glycosylation protein 14</fullName>
    </alternativeName>
</protein>
<sequence length="242" mass="27671">MELSVVHWFASGILIISLILSRILFVLPFFRLNESHKQDEQNIPDETIRKKIESLTNNKPLNAFIFLGSGGHTGEMLRLLQNFNEILLKSGAILHIGYSDDQSYQKFQNLVKGKKDINVQYYHFVKAREVNAGLLQSLISITKTLITSLIHIITIKYKMINKPHLVLLNGPGTCCIIALWFKIIDILLFFTSSNIIYVESLARINTLSMTGKILYLFADQFVVQWEELIQVAPRAKYFGILV</sequence>
<feature type="transmembrane region" description="Helical" evidence="11">
    <location>
        <begin position="165"/>
        <end position="190"/>
    </location>
</feature>
<evidence type="ECO:0000256" key="9">
    <source>
        <dbReference type="ARBA" id="ARBA00023136"/>
    </source>
</evidence>
<dbReference type="EMBL" id="PUHR01000022">
    <property type="protein sequence ID" value="KAG0670515.1"/>
    <property type="molecule type" value="Genomic_DNA"/>
</dbReference>
<dbReference type="Gene3D" id="3.40.50.2000">
    <property type="entry name" value="Glycogen Phosphorylase B"/>
    <property type="match status" value="1"/>
</dbReference>
<dbReference type="InterPro" id="IPR013969">
    <property type="entry name" value="Oligosacch_biosynth_Alg14"/>
</dbReference>
<evidence type="ECO:0000256" key="8">
    <source>
        <dbReference type="ARBA" id="ARBA00022989"/>
    </source>
</evidence>
<evidence type="ECO:0000313" key="12">
    <source>
        <dbReference type="EMBL" id="KAG0670515.1"/>
    </source>
</evidence>
<evidence type="ECO:0000256" key="5">
    <source>
        <dbReference type="ARBA" id="ARBA00017467"/>
    </source>
</evidence>
<proteinExistence type="inferred from homology"/>
<reference evidence="12 13" key="1">
    <citation type="submission" date="2020-11" db="EMBL/GenBank/DDBJ databases">
        <title>Kefir isolates.</title>
        <authorList>
            <person name="Marcisauskas S."/>
            <person name="Kim Y."/>
            <person name="Blasche S."/>
        </authorList>
    </citation>
    <scope>NUCLEOTIDE SEQUENCE [LARGE SCALE GENOMIC DNA]</scope>
    <source>
        <strain evidence="12 13">OG2</strain>
    </source>
</reference>
<evidence type="ECO:0000256" key="2">
    <source>
        <dbReference type="ARBA" id="ARBA00004590"/>
    </source>
</evidence>
<gene>
    <name evidence="11 12" type="primary">ALG14</name>
    <name evidence="12" type="ORF">C6P45_002257</name>
</gene>
<comment type="subunit">
    <text evidence="4 11">Heterodimer with ALG13 to form a functional enzyme.</text>
</comment>
<keyword evidence="12" id="KW-0808">Transferase</keyword>
<evidence type="ECO:0000256" key="7">
    <source>
        <dbReference type="ARBA" id="ARBA00022824"/>
    </source>
</evidence>
<dbReference type="GO" id="GO:0043541">
    <property type="term" value="C:UDP-N-acetylglucosamine transferase complex"/>
    <property type="evidence" value="ECO:0007669"/>
    <property type="project" value="TreeGrafter"/>
</dbReference>
<keyword evidence="7 11" id="KW-0256">Endoplasmic reticulum</keyword>
<comment type="caution">
    <text evidence="11">Lacks conserved residue(s) required for the propagation of feature annotation.</text>
</comment>
<evidence type="ECO:0000256" key="10">
    <source>
        <dbReference type="ARBA" id="ARBA00032062"/>
    </source>
</evidence>
<name>A0A9P6WCS6_MAUEX</name>
<keyword evidence="9 11" id="KW-0472">Membrane</keyword>
<feature type="transmembrane region" description="Helical" evidence="11">
    <location>
        <begin position="6"/>
        <end position="30"/>
    </location>
</feature>
<comment type="function">
    <text evidence="11">Involved in protein N-glycosylation. Essential for the second step of the dolichol-linked oligosaccharide pathway. Anchors the catalytic subunit ALG13 to the ER.</text>
</comment>